<keyword evidence="3" id="KW-1185">Reference proteome</keyword>
<protein>
    <recommendedName>
        <fullName evidence="4">DUF4292 domain-containing protein</fullName>
    </recommendedName>
</protein>
<proteinExistence type="predicted"/>
<feature type="signal peptide" evidence="1">
    <location>
        <begin position="1"/>
        <end position="26"/>
    </location>
</feature>
<evidence type="ECO:0000256" key="1">
    <source>
        <dbReference type="SAM" id="SignalP"/>
    </source>
</evidence>
<feature type="chain" id="PRO_5027011372" description="DUF4292 domain-containing protein" evidence="1">
    <location>
        <begin position="27"/>
        <end position="264"/>
    </location>
</feature>
<keyword evidence="1" id="KW-0732">Signal</keyword>
<dbReference type="EMBL" id="CP000383">
    <property type="protein sequence ID" value="ABG57316.1"/>
    <property type="molecule type" value="Genomic_DNA"/>
</dbReference>
<dbReference type="AlphaFoldDB" id="A0A6N4SM33"/>
<organism evidence="2 3">
    <name type="scientific">Cytophaga hutchinsonii (strain ATCC 33406 / DSM 1761 / CIP 103989 / NBRC 15051 / NCIMB 9469 / D465)</name>
    <dbReference type="NCBI Taxonomy" id="269798"/>
    <lineage>
        <taxon>Bacteria</taxon>
        <taxon>Pseudomonadati</taxon>
        <taxon>Bacteroidota</taxon>
        <taxon>Cytophagia</taxon>
        <taxon>Cytophagales</taxon>
        <taxon>Cytophagaceae</taxon>
        <taxon>Cytophaga</taxon>
    </lineage>
</organism>
<dbReference type="PROSITE" id="PS51257">
    <property type="entry name" value="PROKAR_LIPOPROTEIN"/>
    <property type="match status" value="1"/>
</dbReference>
<dbReference type="Proteomes" id="UP000001822">
    <property type="component" value="Chromosome"/>
</dbReference>
<dbReference type="InterPro" id="IPR025634">
    <property type="entry name" value="DUF4292"/>
</dbReference>
<evidence type="ECO:0000313" key="2">
    <source>
        <dbReference type="EMBL" id="ABG57316.1"/>
    </source>
</evidence>
<gene>
    <name evidence="2" type="ordered locus">CHU_0022</name>
</gene>
<evidence type="ECO:0000313" key="3">
    <source>
        <dbReference type="Proteomes" id="UP000001822"/>
    </source>
</evidence>
<sequence>MIKKLPTASCMNKIIALVLISSFSFISCKKTAVVSQQPATEVKKAVVDFHPVSTDFIYLSTKTKLEYVDGNSSDQFALSLRVRKDSVIWLSIGKAGVEGVRGLLRPDSVFVLDKLKNDSYSYDVTYLQNLIQSNLSYSNIQNLVLGDLVFPYEPADEVNKNETHFVLNQKKENLLIESVIRIDNMKVERTTIVDSVAHSKTVVAYSNFVYADSILVPAVCSMDISFASNNKPIERKIVLTHSKIEFPTKPLNFPFNVPKKFNEK</sequence>
<dbReference type="Pfam" id="PF14125">
    <property type="entry name" value="DUF4292"/>
    <property type="match status" value="1"/>
</dbReference>
<dbReference type="KEGG" id="chu:CHU_0022"/>
<evidence type="ECO:0008006" key="4">
    <source>
        <dbReference type="Google" id="ProtNLM"/>
    </source>
</evidence>
<name>A0A6N4SM33_CYTH3</name>
<reference evidence="2 3" key="1">
    <citation type="journal article" date="2007" name="Appl. Environ. Microbiol.">
        <title>Genome sequence of the cellulolytic gliding bacterium Cytophaga hutchinsonii.</title>
        <authorList>
            <person name="Xie G."/>
            <person name="Bruce D.C."/>
            <person name="Challacombe J.F."/>
            <person name="Chertkov O."/>
            <person name="Detter J.C."/>
            <person name="Gilna P."/>
            <person name="Han C.S."/>
            <person name="Lucas S."/>
            <person name="Misra M."/>
            <person name="Myers G.L."/>
            <person name="Richardson P."/>
            <person name="Tapia R."/>
            <person name="Thayer N."/>
            <person name="Thompson L.S."/>
            <person name="Brettin T.S."/>
            <person name="Henrissat B."/>
            <person name="Wilson D.B."/>
            <person name="McBride M.J."/>
        </authorList>
    </citation>
    <scope>NUCLEOTIDE SEQUENCE [LARGE SCALE GENOMIC DNA]</scope>
    <source>
        <strain evidence="3">ATCC 33406 / DSM 1761 / CIP 103989 / NBRC 15051 / NCIMB 9469 / D465</strain>
    </source>
</reference>
<accession>A0A6N4SM33</accession>